<name>A0A0D0CGI3_9AGAR</name>
<dbReference type="AlphaFoldDB" id="A0A0D0CGI3"/>
<dbReference type="Proteomes" id="UP000053593">
    <property type="component" value="Unassembled WGS sequence"/>
</dbReference>
<accession>A0A0D0CGI3</accession>
<feature type="domain" description="Acyl-CoA dehydrogenase/oxidase C-terminal" evidence="4">
    <location>
        <begin position="36"/>
        <end position="139"/>
    </location>
</feature>
<keyword evidence="2" id="KW-0285">Flavoprotein</keyword>
<gene>
    <name evidence="5" type="ORF">GYMLUDRAFT_768461</name>
</gene>
<sequence length="139" mass="15562">MISRFLQKTSSVVRVKVTRLDMEQMRHDHKCLFELKIAIEILNESRIGIAAQMLGLAQGAFNLAVPYTYTRNQFSQPIGTFQGMAFDFARAATQIETAKLLTYNAARRKEAGLSFVKEAAMAKWWASQVAQEVSGSAIE</sequence>
<evidence type="ECO:0000256" key="2">
    <source>
        <dbReference type="ARBA" id="ARBA00022630"/>
    </source>
</evidence>
<dbReference type="InterPro" id="IPR036250">
    <property type="entry name" value="AcylCo_DH-like_C"/>
</dbReference>
<dbReference type="PANTHER" id="PTHR43884">
    <property type="entry name" value="ACYL-COA DEHYDROGENASE"/>
    <property type="match status" value="1"/>
</dbReference>
<dbReference type="OrthoDB" id="10262177at2759"/>
<dbReference type="Gene3D" id="1.20.140.10">
    <property type="entry name" value="Butyryl-CoA Dehydrogenase, subunit A, domain 3"/>
    <property type="match status" value="1"/>
</dbReference>
<dbReference type="HOGENOM" id="CLU_1845326_0_0_1"/>
<dbReference type="SUPFAM" id="SSF47203">
    <property type="entry name" value="Acyl-CoA dehydrogenase C-terminal domain-like"/>
    <property type="match status" value="1"/>
</dbReference>
<dbReference type="InterPro" id="IPR009075">
    <property type="entry name" value="AcylCo_DH/oxidase_C"/>
</dbReference>
<dbReference type="EMBL" id="KN834792">
    <property type="protein sequence ID" value="KIK57297.1"/>
    <property type="molecule type" value="Genomic_DNA"/>
</dbReference>
<organism evidence="5 6">
    <name type="scientific">Collybiopsis luxurians FD-317 M1</name>
    <dbReference type="NCBI Taxonomy" id="944289"/>
    <lineage>
        <taxon>Eukaryota</taxon>
        <taxon>Fungi</taxon>
        <taxon>Dikarya</taxon>
        <taxon>Basidiomycota</taxon>
        <taxon>Agaricomycotina</taxon>
        <taxon>Agaricomycetes</taxon>
        <taxon>Agaricomycetidae</taxon>
        <taxon>Agaricales</taxon>
        <taxon>Marasmiineae</taxon>
        <taxon>Omphalotaceae</taxon>
        <taxon>Collybiopsis</taxon>
        <taxon>Collybiopsis luxurians</taxon>
    </lineage>
</organism>
<evidence type="ECO:0000256" key="3">
    <source>
        <dbReference type="ARBA" id="ARBA00023002"/>
    </source>
</evidence>
<evidence type="ECO:0000259" key="4">
    <source>
        <dbReference type="Pfam" id="PF00441"/>
    </source>
</evidence>
<reference evidence="5 6" key="1">
    <citation type="submission" date="2014-04" db="EMBL/GenBank/DDBJ databases">
        <title>Evolutionary Origins and Diversification of the Mycorrhizal Mutualists.</title>
        <authorList>
            <consortium name="DOE Joint Genome Institute"/>
            <consortium name="Mycorrhizal Genomics Consortium"/>
            <person name="Kohler A."/>
            <person name="Kuo A."/>
            <person name="Nagy L.G."/>
            <person name="Floudas D."/>
            <person name="Copeland A."/>
            <person name="Barry K.W."/>
            <person name="Cichocki N."/>
            <person name="Veneault-Fourrey C."/>
            <person name="LaButti K."/>
            <person name="Lindquist E.A."/>
            <person name="Lipzen A."/>
            <person name="Lundell T."/>
            <person name="Morin E."/>
            <person name="Murat C."/>
            <person name="Riley R."/>
            <person name="Ohm R."/>
            <person name="Sun H."/>
            <person name="Tunlid A."/>
            <person name="Henrissat B."/>
            <person name="Grigoriev I.V."/>
            <person name="Hibbett D.S."/>
            <person name="Martin F."/>
        </authorList>
    </citation>
    <scope>NUCLEOTIDE SEQUENCE [LARGE SCALE GENOMIC DNA]</scope>
    <source>
        <strain evidence="5 6">FD-317 M1</strain>
    </source>
</reference>
<keyword evidence="6" id="KW-1185">Reference proteome</keyword>
<protein>
    <recommendedName>
        <fullName evidence="4">Acyl-CoA dehydrogenase/oxidase C-terminal domain-containing protein</fullName>
    </recommendedName>
</protein>
<evidence type="ECO:0000313" key="5">
    <source>
        <dbReference type="EMBL" id="KIK57297.1"/>
    </source>
</evidence>
<dbReference type="GO" id="GO:0005739">
    <property type="term" value="C:mitochondrion"/>
    <property type="evidence" value="ECO:0007669"/>
    <property type="project" value="TreeGrafter"/>
</dbReference>
<evidence type="ECO:0000313" key="6">
    <source>
        <dbReference type="Proteomes" id="UP000053593"/>
    </source>
</evidence>
<keyword evidence="3" id="KW-0560">Oxidoreductase</keyword>
<evidence type="ECO:0000256" key="1">
    <source>
        <dbReference type="ARBA" id="ARBA00005189"/>
    </source>
</evidence>
<dbReference type="Pfam" id="PF00441">
    <property type="entry name" value="Acyl-CoA_dh_1"/>
    <property type="match status" value="1"/>
</dbReference>
<comment type="pathway">
    <text evidence="1">Lipid metabolism.</text>
</comment>
<proteinExistence type="predicted"/>
<dbReference type="PANTHER" id="PTHR43884:SF1">
    <property type="entry name" value="SHORT_BRANCHED CHAIN SPECIFIC ACYL-COA DEHYDROGENASE, MITOCHONDRIAL"/>
    <property type="match status" value="1"/>
</dbReference>
<dbReference type="GO" id="GO:0003995">
    <property type="term" value="F:acyl-CoA dehydrogenase activity"/>
    <property type="evidence" value="ECO:0007669"/>
    <property type="project" value="TreeGrafter"/>
</dbReference>